<reference evidence="2" key="1">
    <citation type="journal article" date="2013" name="Mol. Plant Microbe Interact.">
        <title>Global aspects of pacC regulation of pathogenicity genes in Colletotrichum gloeosporioides as revealed by transcriptome analysis.</title>
        <authorList>
            <person name="Alkan N."/>
            <person name="Meng X."/>
            <person name="Friedlander G."/>
            <person name="Reuveni E."/>
            <person name="Sukno S."/>
            <person name="Sherman A."/>
            <person name="Thon M."/>
            <person name="Fluhr R."/>
            <person name="Prusky D."/>
        </authorList>
    </citation>
    <scope>NUCLEOTIDE SEQUENCE [LARGE SCALE GENOMIC DNA]</scope>
    <source>
        <strain evidence="2">Cg-14</strain>
    </source>
</reference>
<evidence type="ECO:0000313" key="2">
    <source>
        <dbReference type="Proteomes" id="UP000015530"/>
    </source>
</evidence>
<gene>
    <name evidence="1" type="ORF">CGLO_14115</name>
</gene>
<organism evidence="1 2">
    <name type="scientific">Colletotrichum gloeosporioides (strain Cg-14)</name>
    <name type="common">Anthracnose fungus</name>
    <name type="synonym">Glomerella cingulata</name>
    <dbReference type="NCBI Taxonomy" id="1237896"/>
    <lineage>
        <taxon>Eukaryota</taxon>
        <taxon>Fungi</taxon>
        <taxon>Dikarya</taxon>
        <taxon>Ascomycota</taxon>
        <taxon>Pezizomycotina</taxon>
        <taxon>Sordariomycetes</taxon>
        <taxon>Hypocreomycetidae</taxon>
        <taxon>Glomerellales</taxon>
        <taxon>Glomerellaceae</taxon>
        <taxon>Colletotrichum</taxon>
        <taxon>Colletotrichum gloeosporioides species complex</taxon>
    </lineage>
</organism>
<dbReference type="EMBL" id="AMYD01003253">
    <property type="protein sequence ID" value="EQB46814.1"/>
    <property type="molecule type" value="Genomic_DNA"/>
</dbReference>
<name>T0K4H9_COLGC</name>
<dbReference type="AlphaFoldDB" id="T0K4H9"/>
<dbReference type="Proteomes" id="UP000015530">
    <property type="component" value="Unassembled WGS sequence"/>
</dbReference>
<sequence>MSSIFNCHERYRIFIAVT</sequence>
<accession>T0K4H9</accession>
<proteinExistence type="predicted"/>
<evidence type="ECO:0000313" key="1">
    <source>
        <dbReference type="EMBL" id="EQB46814.1"/>
    </source>
</evidence>
<dbReference type="HOGENOM" id="CLU_3430954_0_0_1"/>
<comment type="caution">
    <text evidence="1">The sequence shown here is derived from an EMBL/GenBank/DDBJ whole genome shotgun (WGS) entry which is preliminary data.</text>
</comment>
<protein>
    <submittedName>
        <fullName evidence="1">Uncharacterized protein</fullName>
    </submittedName>
</protein>